<sequence length="255" mass="26944">MMAVAEISALADRLDLAQTTCADTPSLADDHELDIADAYAIQAALVARRETRGERVLGVKLGLTSEAKMAQMGVSEVIAGRLTDAMRVADGGEVSLARFIHPKVEPEIAYRLARDVDLDDPAFDVESAVDAMAPAIEIIDSRYRDFRFTHTDVVADNTSAAGYVLGPWQAFGEVADRAVRLRSGGREVVGSTAAILGDPVRALHALVELCRKRDIPLRAGQVVLAGAATEAVPFAPGVAEADIAGLGRVSVRGLA</sequence>
<dbReference type="Proteomes" id="UP000076660">
    <property type="component" value="Unassembled WGS sequence"/>
</dbReference>
<gene>
    <name evidence="1" type="ORF">AVR91_0232370</name>
</gene>
<name>A0A1W2LL47_9PSEU</name>
<dbReference type="SUPFAM" id="SSF56529">
    <property type="entry name" value="FAH"/>
    <property type="match status" value="1"/>
</dbReference>
<reference evidence="1 2" key="1">
    <citation type="submission" date="2016-12" db="EMBL/GenBank/DDBJ databases">
        <title>Amycolatopsis keratiniphila subsp. keratiniphila genome sequencing and assembly.</title>
        <authorList>
            <person name="Mayilraj S."/>
            <person name="Kaur N."/>
        </authorList>
    </citation>
    <scope>NUCLEOTIDE SEQUENCE [LARGE SCALE GENOMIC DNA]</scope>
    <source>
        <strain evidence="1 2">DSM 44409</strain>
    </source>
</reference>
<dbReference type="GO" id="GO:0008684">
    <property type="term" value="F:2-oxopent-4-enoate hydratase activity"/>
    <property type="evidence" value="ECO:0007669"/>
    <property type="project" value="TreeGrafter"/>
</dbReference>
<dbReference type="GO" id="GO:0005737">
    <property type="term" value="C:cytoplasm"/>
    <property type="evidence" value="ECO:0007669"/>
    <property type="project" value="TreeGrafter"/>
</dbReference>
<proteinExistence type="predicted"/>
<dbReference type="InterPro" id="IPR050772">
    <property type="entry name" value="Hydratase-Decarb/MhpD_sf"/>
</dbReference>
<dbReference type="InterPro" id="IPR036663">
    <property type="entry name" value="Fumarylacetoacetase_C_sf"/>
</dbReference>
<dbReference type="PANTHER" id="PTHR30143:SF0">
    <property type="entry name" value="2-KETO-4-PENTENOATE HYDRATASE"/>
    <property type="match status" value="1"/>
</dbReference>
<dbReference type="AlphaFoldDB" id="A0A1W2LL47"/>
<dbReference type="EMBL" id="LQMT02000034">
    <property type="protein sequence ID" value="ONF63633.1"/>
    <property type="molecule type" value="Genomic_DNA"/>
</dbReference>
<dbReference type="Gene3D" id="3.90.850.10">
    <property type="entry name" value="Fumarylacetoacetase-like, C-terminal domain"/>
    <property type="match status" value="1"/>
</dbReference>
<dbReference type="OrthoDB" id="9792137at2"/>
<evidence type="ECO:0000313" key="1">
    <source>
        <dbReference type="EMBL" id="ONF63633.1"/>
    </source>
</evidence>
<dbReference type="PANTHER" id="PTHR30143">
    <property type="entry name" value="ACID HYDRATASE"/>
    <property type="match status" value="1"/>
</dbReference>
<protein>
    <submittedName>
        <fullName evidence="1">4-oxalocrotonate decarboxylase</fullName>
    </submittedName>
</protein>
<evidence type="ECO:0000313" key="2">
    <source>
        <dbReference type="Proteomes" id="UP000076660"/>
    </source>
</evidence>
<dbReference type="RefSeq" id="WP_063274566.1">
    <property type="nucleotide sequence ID" value="NZ_LQMT02000034.1"/>
</dbReference>
<organism evidence="1 2">
    <name type="scientific">Amycolatopsis keratiniphila subsp. keratiniphila</name>
    <dbReference type="NCBI Taxonomy" id="227715"/>
    <lineage>
        <taxon>Bacteria</taxon>
        <taxon>Bacillati</taxon>
        <taxon>Actinomycetota</taxon>
        <taxon>Actinomycetes</taxon>
        <taxon>Pseudonocardiales</taxon>
        <taxon>Pseudonocardiaceae</taxon>
        <taxon>Amycolatopsis</taxon>
        <taxon>Amycolatopsis japonica group</taxon>
    </lineage>
</organism>
<comment type="caution">
    <text evidence="1">The sequence shown here is derived from an EMBL/GenBank/DDBJ whole genome shotgun (WGS) entry which is preliminary data.</text>
</comment>
<accession>A0A1W2LL47</accession>